<dbReference type="RefSeq" id="WP_211950294.1">
    <property type="nucleotide sequence ID" value="NZ_CAJPUY010000025.1"/>
</dbReference>
<proteinExistence type="predicted"/>
<evidence type="ECO:0000313" key="2">
    <source>
        <dbReference type="EMBL" id="CAG2155562.1"/>
    </source>
</evidence>
<keyword evidence="3" id="KW-1185">Reference proteome</keyword>
<dbReference type="Proteomes" id="UP000672934">
    <property type="component" value="Unassembled WGS sequence"/>
</dbReference>
<protein>
    <submittedName>
        <fullName evidence="2">Uncharacterized protein</fullName>
    </submittedName>
</protein>
<name>A0A916IZT3_9BURK</name>
<evidence type="ECO:0000256" key="1">
    <source>
        <dbReference type="SAM" id="MobiDB-lite"/>
    </source>
</evidence>
<gene>
    <name evidence="2" type="ORF">LMG31506_05454</name>
</gene>
<feature type="region of interest" description="Disordered" evidence="1">
    <location>
        <begin position="1"/>
        <end position="32"/>
    </location>
</feature>
<comment type="caution">
    <text evidence="2">The sequence shown here is derived from an EMBL/GenBank/DDBJ whole genome shotgun (WGS) entry which is preliminary data.</text>
</comment>
<dbReference type="EMBL" id="CAJPUY010000025">
    <property type="protein sequence ID" value="CAG2155562.1"/>
    <property type="molecule type" value="Genomic_DNA"/>
</dbReference>
<reference evidence="2" key="1">
    <citation type="submission" date="2021-03" db="EMBL/GenBank/DDBJ databases">
        <authorList>
            <person name="Peeters C."/>
        </authorList>
    </citation>
    <scope>NUCLEOTIDE SEQUENCE</scope>
    <source>
        <strain evidence="2">LMG 31506</strain>
    </source>
</reference>
<dbReference type="AlphaFoldDB" id="A0A916IZT3"/>
<organism evidence="2 3">
    <name type="scientific">Cupriavidus yeoncheonensis</name>
    <dbReference type="NCBI Taxonomy" id="1462994"/>
    <lineage>
        <taxon>Bacteria</taxon>
        <taxon>Pseudomonadati</taxon>
        <taxon>Pseudomonadota</taxon>
        <taxon>Betaproteobacteria</taxon>
        <taxon>Burkholderiales</taxon>
        <taxon>Burkholderiaceae</taxon>
        <taxon>Cupriavidus</taxon>
    </lineage>
</organism>
<evidence type="ECO:0000313" key="3">
    <source>
        <dbReference type="Proteomes" id="UP000672934"/>
    </source>
</evidence>
<sequence length="289" mass="31856">MTSPKKALANQQNSKKSTGPKTPQGKANSSSNSVRHGILAAQLLLGDESPTDFQLLLDGLRASLRPAGTLEQALVEKIAVSLWRQRRLIRAETAGIELAARLEVKGNRHQVEVAMGIIYPQQLTNDDLEPSFGGGDDDHKYFELCSRMVDEYSLVQQRAITDIDVSFLAHAAPTLHGLLVDEASVDGVPIGTYLERNTDGLLDWVDGTVKCCREAMAKMRRHAEIAEVAALVRSHRSAPVDQDLLCRYQTALDRELYRAIEALREAQEWRVKTFDSDITTVAQQLAPGA</sequence>
<accession>A0A916IZT3</accession>